<dbReference type="RefSeq" id="XP_053583847.1">
    <property type="nucleotide sequence ID" value="XM_053729075.1"/>
</dbReference>
<comment type="caution">
    <text evidence="2">The sequence shown here is derived from an EMBL/GenBank/DDBJ whole genome shotgun (WGS) entry which is preliminary data.</text>
</comment>
<organism evidence="2 3">
    <name type="scientific">Caenorhabditis remanei</name>
    <name type="common">Caenorhabditis vulgaris</name>
    <dbReference type="NCBI Taxonomy" id="31234"/>
    <lineage>
        <taxon>Eukaryota</taxon>
        <taxon>Metazoa</taxon>
        <taxon>Ecdysozoa</taxon>
        <taxon>Nematoda</taxon>
        <taxon>Chromadorea</taxon>
        <taxon>Rhabditida</taxon>
        <taxon>Rhabditina</taxon>
        <taxon>Rhabditomorpha</taxon>
        <taxon>Rhabditoidea</taxon>
        <taxon>Rhabditidae</taxon>
        <taxon>Peloderinae</taxon>
        <taxon>Caenorhabditis</taxon>
    </lineage>
</organism>
<evidence type="ECO:0000256" key="1">
    <source>
        <dbReference type="SAM" id="MobiDB-lite"/>
    </source>
</evidence>
<feature type="region of interest" description="Disordered" evidence="1">
    <location>
        <begin position="64"/>
        <end position="88"/>
    </location>
</feature>
<gene>
    <name evidence="2" type="ORF">GCK72_012391</name>
</gene>
<accession>A0A6A5GKT4</accession>
<dbReference type="EMBL" id="WUAV01000004">
    <property type="protein sequence ID" value="KAF1755938.1"/>
    <property type="molecule type" value="Genomic_DNA"/>
</dbReference>
<feature type="compositionally biased region" description="Polar residues" evidence="1">
    <location>
        <begin position="78"/>
        <end position="88"/>
    </location>
</feature>
<dbReference type="CTD" id="78775482"/>
<dbReference type="GeneID" id="78775482"/>
<protein>
    <submittedName>
        <fullName evidence="2">Uncharacterized protein</fullName>
    </submittedName>
</protein>
<evidence type="ECO:0000313" key="3">
    <source>
        <dbReference type="Proteomes" id="UP000483820"/>
    </source>
</evidence>
<dbReference type="Proteomes" id="UP000483820">
    <property type="component" value="Chromosome IV"/>
</dbReference>
<dbReference type="KEGG" id="crq:GCK72_012391"/>
<evidence type="ECO:0000313" key="2">
    <source>
        <dbReference type="EMBL" id="KAF1755938.1"/>
    </source>
</evidence>
<feature type="compositionally biased region" description="Low complexity" evidence="1">
    <location>
        <begin position="68"/>
        <end position="77"/>
    </location>
</feature>
<dbReference type="AlphaFoldDB" id="A0A6A5GKT4"/>
<sequence>MSQFPRTHIFRNLQRSDVRVKMSSNPQEYVAPGTKESCDFDSSEHNFKCETTNSTTMTTVCRVDRSRSSSGNSIASSEGNRVSSFASL</sequence>
<name>A0A6A5GKT4_CAERE</name>
<reference evidence="2 3" key="1">
    <citation type="submission" date="2019-12" db="EMBL/GenBank/DDBJ databases">
        <title>Chromosome-level assembly of the Caenorhabditis remanei genome.</title>
        <authorList>
            <person name="Teterina A.A."/>
            <person name="Willis J.H."/>
            <person name="Phillips P.C."/>
        </authorList>
    </citation>
    <scope>NUCLEOTIDE SEQUENCE [LARGE SCALE GENOMIC DNA]</scope>
    <source>
        <strain evidence="2 3">PX506</strain>
        <tissue evidence="2">Whole organism</tissue>
    </source>
</reference>
<proteinExistence type="predicted"/>